<proteinExistence type="predicted"/>
<reference evidence="2" key="2">
    <citation type="submission" date="2019-10" db="EMBL/GenBank/DDBJ databases">
        <title>A de novo genome assembly of a pear dwarfing rootstock.</title>
        <authorList>
            <person name="Wang F."/>
            <person name="Wang J."/>
            <person name="Li S."/>
            <person name="Zhang Y."/>
            <person name="Fang M."/>
            <person name="Ma L."/>
            <person name="Zhao Y."/>
            <person name="Jiang S."/>
        </authorList>
    </citation>
    <scope>NUCLEOTIDE SEQUENCE [LARGE SCALE GENOMIC DNA]</scope>
</reference>
<gene>
    <name evidence="1" type="ORF">D8674_034676</name>
</gene>
<accession>A0A5N5GG06</accession>
<dbReference type="AlphaFoldDB" id="A0A5N5GG06"/>
<reference evidence="1 2" key="1">
    <citation type="submission" date="2019-09" db="EMBL/GenBank/DDBJ databases">
        <authorList>
            <person name="Ou C."/>
        </authorList>
    </citation>
    <scope>NUCLEOTIDE SEQUENCE [LARGE SCALE GENOMIC DNA]</scope>
    <source>
        <strain evidence="1">S2</strain>
        <tissue evidence="1">Leaf</tissue>
    </source>
</reference>
<comment type="caution">
    <text evidence="1">The sequence shown here is derived from an EMBL/GenBank/DDBJ whole genome shotgun (WGS) entry which is preliminary data.</text>
</comment>
<evidence type="ECO:0000313" key="1">
    <source>
        <dbReference type="EMBL" id="KAB2612360.1"/>
    </source>
</evidence>
<sequence length="271" mass="30673">MPKMMSSATSASGFCRPLLLVFPSNSSTPQPRLRHNHHVDDDRPLFDGFGAYLRFCLRFLEVVPWTQDDEARVLALIPHLSEDEAKDLITRVSGTPDLSEEMLYGLILALIHNSSMKFVKAFVEKLLQKFGSRDLVKRSRSHSNHEETEAIQRLNLHTTMTNGKHLVWLMERMIKLRVADSAVKDWSEQPAFAAFLQRTFRDDAWRNIVSGLPSILHRCTLRLANAVPAGTILVDAQKLPSLSPTTSLSSSPSTLSKYPDLPPQFLFIYFL</sequence>
<name>A0A5N5GG06_9ROSA</name>
<dbReference type="GO" id="GO:0016567">
    <property type="term" value="P:protein ubiquitination"/>
    <property type="evidence" value="ECO:0007669"/>
    <property type="project" value="UniProtKB-UniPathway"/>
</dbReference>
<dbReference type="Proteomes" id="UP000327157">
    <property type="component" value="Chromosome 9"/>
</dbReference>
<evidence type="ECO:0000313" key="2">
    <source>
        <dbReference type="Proteomes" id="UP000327157"/>
    </source>
</evidence>
<dbReference type="PANTHER" id="PTHR31060:SF6">
    <property type="entry name" value="EXPRESSED PROTEIN"/>
    <property type="match status" value="1"/>
</dbReference>
<dbReference type="UniPathway" id="UPA00143"/>
<organism evidence="1 2">
    <name type="scientific">Pyrus ussuriensis x Pyrus communis</name>
    <dbReference type="NCBI Taxonomy" id="2448454"/>
    <lineage>
        <taxon>Eukaryota</taxon>
        <taxon>Viridiplantae</taxon>
        <taxon>Streptophyta</taxon>
        <taxon>Embryophyta</taxon>
        <taxon>Tracheophyta</taxon>
        <taxon>Spermatophyta</taxon>
        <taxon>Magnoliopsida</taxon>
        <taxon>eudicotyledons</taxon>
        <taxon>Gunneridae</taxon>
        <taxon>Pentapetalae</taxon>
        <taxon>rosids</taxon>
        <taxon>fabids</taxon>
        <taxon>Rosales</taxon>
        <taxon>Rosaceae</taxon>
        <taxon>Amygdaloideae</taxon>
        <taxon>Maleae</taxon>
        <taxon>Pyrus</taxon>
    </lineage>
</organism>
<dbReference type="InterPro" id="IPR038920">
    <property type="entry name" value="At3g05675-like"/>
</dbReference>
<dbReference type="PANTHER" id="PTHR31060">
    <property type="entry name" value="OSJNBA0011J08.25 PROTEIN-RELATED"/>
    <property type="match status" value="1"/>
</dbReference>
<keyword evidence="2" id="KW-1185">Reference proteome</keyword>
<dbReference type="OrthoDB" id="1692804at2759"/>
<reference evidence="1 2" key="3">
    <citation type="submission" date="2019-11" db="EMBL/GenBank/DDBJ databases">
        <title>A de novo genome assembly of a pear dwarfing rootstock.</title>
        <authorList>
            <person name="Wang F."/>
            <person name="Wang J."/>
            <person name="Li S."/>
            <person name="Zhang Y."/>
            <person name="Fang M."/>
            <person name="Ma L."/>
            <person name="Zhao Y."/>
            <person name="Jiang S."/>
        </authorList>
    </citation>
    <scope>NUCLEOTIDE SEQUENCE [LARGE SCALE GENOMIC DNA]</scope>
    <source>
        <strain evidence="1">S2</strain>
        <tissue evidence="1">Leaf</tissue>
    </source>
</reference>
<dbReference type="EMBL" id="SMOL01000458">
    <property type="protein sequence ID" value="KAB2612360.1"/>
    <property type="molecule type" value="Genomic_DNA"/>
</dbReference>
<protein>
    <submittedName>
        <fullName evidence="1">BTB/POZ domain-containing protein</fullName>
    </submittedName>
</protein>